<accession>A0A1Y1JU72</accession>
<sequence length="310" mass="36648">MKYVNFSILHIKSKLLNYWIYNRLSWLYHGKPDPITDTFAKLQLLWNSLVGNSIYTSFYNKCSLKFEIIYQHNSIKRKELYNYCIDYITLLNTPKYYKDMRDIICEYFKRKTKLYEGFKAYYSEQNNHECPEFFIKCNESSPYEALSQINNYIEAEKRISENSAVQRKKTISVHTRSESETSSEGQSGAIDSKAFDNHDISLDGPALEDNSLLTIYGTEQFTDLFINLERSSIVSIWGKTFLGLILFTVLSSILYKFTTMEIHLRKIFGQRKNIISDINKRKNILFDYSSESYNQNYMNEEEHFIEYHSG</sequence>
<dbReference type="EMBL" id="BDQF01000040">
    <property type="protein sequence ID" value="GAW83953.1"/>
    <property type="molecule type" value="Genomic_DNA"/>
</dbReference>
<dbReference type="Pfam" id="PF05795">
    <property type="entry name" value="Plasmodium_Vir"/>
    <property type="match status" value="1"/>
</dbReference>
<dbReference type="AlphaFoldDB" id="A0A1Y1JU72"/>
<evidence type="ECO:0000256" key="1">
    <source>
        <dbReference type="SAM" id="MobiDB-lite"/>
    </source>
</evidence>
<dbReference type="Proteomes" id="UP000195521">
    <property type="component" value="Unassembled WGS sequence"/>
</dbReference>
<evidence type="ECO:0000313" key="3">
    <source>
        <dbReference type="EMBL" id="GAW83953.1"/>
    </source>
</evidence>
<keyword evidence="2" id="KW-0812">Transmembrane</keyword>
<feature type="region of interest" description="Disordered" evidence="1">
    <location>
        <begin position="170"/>
        <end position="191"/>
    </location>
</feature>
<protein>
    <submittedName>
        <fullName evidence="3">Variable surface protein</fullName>
    </submittedName>
</protein>
<evidence type="ECO:0000313" key="4">
    <source>
        <dbReference type="Proteomes" id="UP000195521"/>
    </source>
</evidence>
<dbReference type="InterPro" id="IPR008780">
    <property type="entry name" value="Plasmodium_Vir"/>
</dbReference>
<evidence type="ECO:0000256" key="2">
    <source>
        <dbReference type="SAM" id="Phobius"/>
    </source>
</evidence>
<dbReference type="RefSeq" id="XP_028546542.1">
    <property type="nucleotide sequence ID" value="XM_028690741.1"/>
</dbReference>
<keyword evidence="2" id="KW-0472">Membrane</keyword>
<organism evidence="3 4">
    <name type="scientific">Plasmodium gonderi</name>
    <dbReference type="NCBI Taxonomy" id="77519"/>
    <lineage>
        <taxon>Eukaryota</taxon>
        <taxon>Sar</taxon>
        <taxon>Alveolata</taxon>
        <taxon>Apicomplexa</taxon>
        <taxon>Aconoidasida</taxon>
        <taxon>Haemosporida</taxon>
        <taxon>Plasmodiidae</taxon>
        <taxon>Plasmodium</taxon>
        <taxon>Plasmodium (Plasmodium)</taxon>
    </lineage>
</organism>
<proteinExistence type="predicted"/>
<comment type="caution">
    <text evidence="3">The sequence shown here is derived from an EMBL/GenBank/DDBJ whole genome shotgun (WGS) entry which is preliminary data.</text>
</comment>
<keyword evidence="2" id="KW-1133">Transmembrane helix</keyword>
<dbReference type="GeneID" id="39744761"/>
<feature type="transmembrane region" description="Helical" evidence="2">
    <location>
        <begin position="236"/>
        <end position="257"/>
    </location>
</feature>
<name>A0A1Y1JU72_PLAGO</name>
<gene>
    <name evidence="3" type="ORF">PGO_000275</name>
</gene>
<keyword evidence="4" id="KW-1185">Reference proteome</keyword>
<reference evidence="4" key="1">
    <citation type="submission" date="2017-04" db="EMBL/GenBank/DDBJ databases">
        <title>Plasmodium gonderi genome.</title>
        <authorList>
            <person name="Arisue N."/>
            <person name="Honma H."/>
            <person name="Kawai S."/>
            <person name="Tougan T."/>
            <person name="Tanabe K."/>
            <person name="Horii T."/>
        </authorList>
    </citation>
    <scope>NUCLEOTIDE SEQUENCE [LARGE SCALE GENOMIC DNA]</scope>
    <source>
        <strain evidence="4">ATCC 30045</strain>
    </source>
</reference>